<accession>A0ACC2NSP1</accession>
<proteinExistence type="predicted"/>
<reference evidence="1" key="1">
    <citation type="submission" date="2023-04" db="EMBL/GenBank/DDBJ databases">
        <title>A chromosome-level genome assembly of the parasitoid wasp Eretmocerus hayati.</title>
        <authorList>
            <person name="Zhong Y."/>
            <person name="Liu S."/>
            <person name="Liu Y."/>
        </authorList>
    </citation>
    <scope>NUCLEOTIDE SEQUENCE</scope>
    <source>
        <strain evidence="1">ZJU_SS_LIU_2023</strain>
    </source>
</reference>
<dbReference type="Proteomes" id="UP001239111">
    <property type="component" value="Chromosome 3"/>
</dbReference>
<protein>
    <submittedName>
        <fullName evidence="1">Uncharacterized protein</fullName>
    </submittedName>
</protein>
<sequence>MSTRSETLERTPLYETTDKSELRVACSLQITSLNDDCLQHILSFLNSSDVLNVELVCRRFNLMSQEFWRTFRTFDVTREQLDFVSVDRPKGRNINVPLCQAIFAKCWNNLTKINLSRVERFESRTVMDYLDNCHSVTDFFTNERAPNESFICLEKLADCENIEELWLCRCMIVVSDENLKELFQRNKKLRFLFLNNYRLIGECLSHLPLNKLESLFLIRCSWKEPEYLNSVIRRAPYLDTLNFHNLDYFCLNNLKISSRCLKQLNVVHVWRGAFIPFIDNLDNLTALNCSFNSLDDLNLRKIIQKCTKLTALDISLNVDLTNVSLGNLNSLKHLKYLGIACIESFTDAGLLLLNHNLQSLNVAKTAFSKGAILTVVKRMQSLERLDIAYCKQLKNDFVEPVMDLVELRRNPIPLNIGIRGTSISEMKIKVKSPLVRLTPELNTNLKKYC</sequence>
<dbReference type="EMBL" id="CM056743">
    <property type="protein sequence ID" value="KAJ8673257.1"/>
    <property type="molecule type" value="Genomic_DNA"/>
</dbReference>
<keyword evidence="2" id="KW-1185">Reference proteome</keyword>
<comment type="caution">
    <text evidence="1">The sequence shown here is derived from an EMBL/GenBank/DDBJ whole genome shotgun (WGS) entry which is preliminary data.</text>
</comment>
<name>A0ACC2NSP1_9HYME</name>
<evidence type="ECO:0000313" key="1">
    <source>
        <dbReference type="EMBL" id="KAJ8673257.1"/>
    </source>
</evidence>
<gene>
    <name evidence="1" type="ORF">QAD02_004519</name>
</gene>
<evidence type="ECO:0000313" key="2">
    <source>
        <dbReference type="Proteomes" id="UP001239111"/>
    </source>
</evidence>
<organism evidence="1 2">
    <name type="scientific">Eretmocerus hayati</name>
    <dbReference type="NCBI Taxonomy" id="131215"/>
    <lineage>
        <taxon>Eukaryota</taxon>
        <taxon>Metazoa</taxon>
        <taxon>Ecdysozoa</taxon>
        <taxon>Arthropoda</taxon>
        <taxon>Hexapoda</taxon>
        <taxon>Insecta</taxon>
        <taxon>Pterygota</taxon>
        <taxon>Neoptera</taxon>
        <taxon>Endopterygota</taxon>
        <taxon>Hymenoptera</taxon>
        <taxon>Apocrita</taxon>
        <taxon>Proctotrupomorpha</taxon>
        <taxon>Chalcidoidea</taxon>
        <taxon>Aphelinidae</taxon>
        <taxon>Aphelininae</taxon>
        <taxon>Eretmocerus</taxon>
    </lineage>
</organism>